<feature type="domain" description="Secretin/TonB short N-terminal" evidence="6">
    <location>
        <begin position="46"/>
        <end position="98"/>
    </location>
</feature>
<evidence type="ECO:0000256" key="4">
    <source>
        <dbReference type="ARBA" id="ARBA00023237"/>
    </source>
</evidence>
<protein>
    <submittedName>
        <fullName evidence="7">TonB-dependent receptor</fullName>
    </submittedName>
</protein>
<dbReference type="InterPro" id="IPR023996">
    <property type="entry name" value="TonB-dep_OMP_SusC/RagA"/>
</dbReference>
<proteinExistence type="inferred from homology"/>
<dbReference type="GO" id="GO:0015344">
    <property type="term" value="F:siderophore uptake transmembrane transporter activity"/>
    <property type="evidence" value="ECO:0007669"/>
    <property type="project" value="TreeGrafter"/>
</dbReference>
<dbReference type="SUPFAM" id="SSF49464">
    <property type="entry name" value="Carboxypeptidase regulatory domain-like"/>
    <property type="match status" value="1"/>
</dbReference>
<dbReference type="Pfam" id="PF13715">
    <property type="entry name" value="CarbopepD_reg_2"/>
    <property type="match status" value="1"/>
</dbReference>
<dbReference type="InterPro" id="IPR037066">
    <property type="entry name" value="Plug_dom_sf"/>
</dbReference>
<comment type="similarity">
    <text evidence="5">Belongs to the TonB-dependent receptor family.</text>
</comment>
<dbReference type="PANTHER" id="PTHR30069">
    <property type="entry name" value="TONB-DEPENDENT OUTER MEMBRANE RECEPTOR"/>
    <property type="match status" value="1"/>
</dbReference>
<dbReference type="NCBIfam" id="TIGR04057">
    <property type="entry name" value="SusC_RagA_signa"/>
    <property type="match status" value="1"/>
</dbReference>
<evidence type="ECO:0000256" key="2">
    <source>
        <dbReference type="ARBA" id="ARBA00022729"/>
    </source>
</evidence>
<gene>
    <name evidence="7" type="ORF">H8744_03350</name>
</gene>
<dbReference type="GO" id="GO:0044718">
    <property type="term" value="P:siderophore transmembrane transport"/>
    <property type="evidence" value="ECO:0007669"/>
    <property type="project" value="TreeGrafter"/>
</dbReference>
<dbReference type="EMBL" id="JACRTF010000001">
    <property type="protein sequence ID" value="MBC8592290.1"/>
    <property type="molecule type" value="Genomic_DNA"/>
</dbReference>
<evidence type="ECO:0000313" key="7">
    <source>
        <dbReference type="EMBL" id="MBC8592290.1"/>
    </source>
</evidence>
<dbReference type="FunFam" id="2.60.40.1120:FF:000003">
    <property type="entry name" value="Outer membrane protein Omp121"/>
    <property type="match status" value="1"/>
</dbReference>
<dbReference type="SMART" id="SM00965">
    <property type="entry name" value="STN"/>
    <property type="match status" value="1"/>
</dbReference>
<dbReference type="Proteomes" id="UP000651085">
    <property type="component" value="Unassembled WGS sequence"/>
</dbReference>
<dbReference type="SUPFAM" id="SSF56935">
    <property type="entry name" value="Porins"/>
    <property type="match status" value="1"/>
</dbReference>
<dbReference type="Gene3D" id="2.170.130.10">
    <property type="entry name" value="TonB-dependent receptor, plug domain"/>
    <property type="match status" value="1"/>
</dbReference>
<keyword evidence="7" id="KW-0675">Receptor</keyword>
<reference evidence="7" key="1">
    <citation type="submission" date="2020-08" db="EMBL/GenBank/DDBJ databases">
        <title>Genome public.</title>
        <authorList>
            <person name="Liu C."/>
            <person name="Sun Q."/>
        </authorList>
    </citation>
    <scope>NUCLEOTIDE SEQUENCE</scope>
    <source>
        <strain evidence="7">N12</strain>
    </source>
</reference>
<organism evidence="7 8">
    <name type="scientific">Jilunia laotingensis</name>
    <dbReference type="NCBI Taxonomy" id="2763675"/>
    <lineage>
        <taxon>Bacteria</taxon>
        <taxon>Pseudomonadati</taxon>
        <taxon>Bacteroidota</taxon>
        <taxon>Bacteroidia</taxon>
        <taxon>Bacteroidales</taxon>
        <taxon>Bacteroidaceae</taxon>
        <taxon>Jilunia</taxon>
    </lineage>
</organism>
<dbReference type="RefSeq" id="WP_262433505.1">
    <property type="nucleotide sequence ID" value="NZ_JACRTF010000001.1"/>
</dbReference>
<evidence type="ECO:0000313" key="8">
    <source>
        <dbReference type="Proteomes" id="UP000651085"/>
    </source>
</evidence>
<evidence type="ECO:0000259" key="6">
    <source>
        <dbReference type="SMART" id="SM00965"/>
    </source>
</evidence>
<keyword evidence="2" id="KW-0732">Signal</keyword>
<dbReference type="InterPro" id="IPR023997">
    <property type="entry name" value="TonB-dep_OMP_SusC/RagA_CS"/>
</dbReference>
<comment type="subcellular location">
    <subcellularLocation>
        <location evidence="5">Cell outer membrane</location>
        <topology evidence="5">Multi-pass membrane protein</topology>
    </subcellularLocation>
</comment>
<evidence type="ECO:0000256" key="1">
    <source>
        <dbReference type="ARBA" id="ARBA00022448"/>
    </source>
</evidence>
<keyword evidence="5" id="KW-1134">Transmembrane beta strand</keyword>
<dbReference type="PANTHER" id="PTHR30069:SF29">
    <property type="entry name" value="HEMOGLOBIN AND HEMOGLOBIN-HAPTOGLOBIN-BINDING PROTEIN 1-RELATED"/>
    <property type="match status" value="1"/>
</dbReference>
<evidence type="ECO:0000256" key="5">
    <source>
        <dbReference type="PROSITE-ProRule" id="PRU01360"/>
    </source>
</evidence>
<keyword evidence="1 5" id="KW-0813">Transport</keyword>
<dbReference type="InterPro" id="IPR012910">
    <property type="entry name" value="Plug_dom"/>
</dbReference>
<keyword evidence="4 5" id="KW-0998">Cell outer membrane</keyword>
<dbReference type="Gene3D" id="3.55.50.30">
    <property type="match status" value="1"/>
</dbReference>
<dbReference type="InterPro" id="IPR008969">
    <property type="entry name" value="CarboxyPept-like_regulatory"/>
</dbReference>
<accession>A0A926IP92</accession>
<dbReference type="NCBIfam" id="TIGR04056">
    <property type="entry name" value="OMP_RagA_SusC"/>
    <property type="match status" value="1"/>
</dbReference>
<name>A0A926IP92_9BACT</name>
<keyword evidence="3 5" id="KW-0472">Membrane</keyword>
<dbReference type="PROSITE" id="PS52016">
    <property type="entry name" value="TONB_DEPENDENT_REC_3"/>
    <property type="match status" value="1"/>
</dbReference>
<keyword evidence="5" id="KW-0812">Transmembrane</keyword>
<dbReference type="Gene3D" id="2.60.40.1120">
    <property type="entry name" value="Carboxypeptidase-like, regulatory domain"/>
    <property type="match status" value="1"/>
</dbReference>
<dbReference type="GO" id="GO:0009279">
    <property type="term" value="C:cell outer membrane"/>
    <property type="evidence" value="ECO:0007669"/>
    <property type="project" value="UniProtKB-SubCell"/>
</dbReference>
<dbReference type="AlphaFoldDB" id="A0A926IP92"/>
<dbReference type="InterPro" id="IPR039426">
    <property type="entry name" value="TonB-dep_rcpt-like"/>
</dbReference>
<sequence>MSNIKHLLFTLIFLSGSLGISAQITLSMKDKPLKEVIRQIEKVSDYRFFYNNDLAGLKKSVSLDAQNSSIDKVLKDLAAQASFSYLVKPNNQVVLSDVLPAQPVKLQDITGHVVDDNGEPVIGANVIVKGTSNGVITDIDGNFTLKNVPLKSQLQISYIGFETKEVLVSSGRTDFKVVLSEDSKLLNEVVVTGFGLAQKKATLTGAIASVGADELSRSSSVNTSGALVSKVAGINYRHTDGRPGSTTTLQIRNMGAPLYVIDGVQTDEGQFNNIDFNDIESISVLKDASASIYGVRAANGVIVVTTKKGTKNSRNTVTLNTYYGWQHVSRMAKPADAVTYVENYIQSETIQNKASRTYSPEDLAKWRQGTEKNYRPFDWYDYIWVTAPQYYVNANVSGGSEKINYYFSVGHTNQESAIRNFGGMKRYNVQMNVESQITDRFKIGMTMNGRIKQLVNPGVPGVDDYEKPRTATYRNLPTRRPFANDNPKYPTMTGTDYTLNFGLLNFENCGKYEDTWRMAQLNLNLEYEIMKGFTIKGLFGYYFANELLNNKERTFHVYGYDEETDTYPIVAERTSAWQERTNAHVEELTSNIQAAYKKKFDAHSLNAIIGFEAIKRDTPKSWLHSVPASNALKLVYFDTMDKYDDTGNNTEARLGWMGRINYDYANKYLIELSARYDGSWKFPPHHRWGFFPSFSAGWRISEEKFWKEARFASVFNDLKVRGSYGLVGDDNLGKDADGNPLYSPFDYMSGYNYNSGGGVIDGSYMVGTSPRNLPVTTLSWIKAKILDVGFDAAFFNNRLSGSFDFFRRIRSGIPATRDDSLLPQEVGFERPRENLGSNVHMGYDFLIRWSDKVRDFTYSVAGNMTYSRFYNWEQYKPKYSNSWDEYRNSKWHRFGDINWAYEADGQFQSWEEIVNWPIDNDQKGNTTLRPGDIKYVDQNGDGVINAMDQRPIGYKEGSTPVLNFGLNVSCAWKGFDLGLDFSGAAMNTWNQTLIQRIPFNNGGNNPQYYMGDTWRLSDIFDADSELIPGKYPTLLVGNNGHSNYWQSAFWKHNVRYLKLRNLEIGYSLPKNMLKRVSIQSLRFYVAGQNLFTITNVPGIDPEITSGNGADYPTMRVINVGLTLKL</sequence>
<comment type="caution">
    <text evidence="7">The sequence shown here is derived from an EMBL/GenBank/DDBJ whole genome shotgun (WGS) entry which is preliminary data.</text>
</comment>
<dbReference type="Pfam" id="PF07660">
    <property type="entry name" value="STN"/>
    <property type="match status" value="1"/>
</dbReference>
<dbReference type="InterPro" id="IPR011662">
    <property type="entry name" value="Secretin/TonB_short_N"/>
</dbReference>
<dbReference type="Pfam" id="PF07715">
    <property type="entry name" value="Plug"/>
    <property type="match status" value="1"/>
</dbReference>
<evidence type="ECO:0000256" key="3">
    <source>
        <dbReference type="ARBA" id="ARBA00023136"/>
    </source>
</evidence>
<keyword evidence="8" id="KW-1185">Reference proteome</keyword>